<keyword evidence="4" id="KW-1185">Reference proteome</keyword>
<reference evidence="3" key="1">
    <citation type="submission" date="2023-10" db="EMBL/GenBank/DDBJ databases">
        <authorList>
            <person name="Chen Y."/>
            <person name="Shah S."/>
            <person name="Dougan E. K."/>
            <person name="Thang M."/>
            <person name="Chan C."/>
        </authorList>
    </citation>
    <scope>NUCLEOTIDE SEQUENCE [LARGE SCALE GENOMIC DNA]</scope>
</reference>
<keyword evidence="1" id="KW-0175">Coiled coil</keyword>
<feature type="compositionally biased region" description="Low complexity" evidence="2">
    <location>
        <begin position="73"/>
        <end position="84"/>
    </location>
</feature>
<feature type="region of interest" description="Disordered" evidence="2">
    <location>
        <begin position="50"/>
        <end position="101"/>
    </location>
</feature>
<protein>
    <recommendedName>
        <fullName evidence="5">RanBP2-type domain-containing protein</fullName>
    </recommendedName>
</protein>
<gene>
    <name evidence="3" type="ORF">PCOR1329_LOCUS46718</name>
</gene>
<accession>A0ABN9UCC6</accession>
<comment type="caution">
    <text evidence="3">The sequence shown here is derived from an EMBL/GenBank/DDBJ whole genome shotgun (WGS) entry which is preliminary data.</text>
</comment>
<proteinExistence type="predicted"/>
<feature type="region of interest" description="Disordered" evidence="2">
    <location>
        <begin position="1243"/>
        <end position="1266"/>
    </location>
</feature>
<feature type="region of interest" description="Disordered" evidence="2">
    <location>
        <begin position="1111"/>
        <end position="1171"/>
    </location>
</feature>
<feature type="region of interest" description="Disordered" evidence="2">
    <location>
        <begin position="291"/>
        <end position="324"/>
    </location>
</feature>
<feature type="compositionally biased region" description="Basic and acidic residues" evidence="2">
    <location>
        <begin position="1119"/>
        <end position="1129"/>
    </location>
</feature>
<evidence type="ECO:0000313" key="3">
    <source>
        <dbReference type="EMBL" id="CAK0856296.1"/>
    </source>
</evidence>
<sequence>MARSPRGGGSGSRRGVKCWMCSCGGWNWDWRTTCLGCGHAAPQWALEAAAKAKPQADKGGWVDQPRGRRAQRQARGAATSAATSKSQTSVSGASGTPSGSDATAIERLQVAVEQLEALQAGPPDGVDCCFTGVVASQPEAKCAELADAQRAAAEANDISKAEKRLRAARKGLEQKQAACGIAEAQLQKAQEELAQLDAEVEEASRALHVLKEEARVEAAALLRQRAAEWAGASQVSGLLIQLDKLPEAWGSSNFEVAWAAIRAQVEAVRAQLAEAPAAPRRVPWAESCPMDEIDSEDGGHAGGGRPWRPQCAAERGQAERRGDANGEWPKVAQACKRELAAEAEDVRCGLEETRLAPHRLEEARGAVLRSGFSAFLHAPAPTDKEGPLANSGGVATLARSDLQAAGIVWATPSGLRHRFVGVTITAASGLLALARSLCLQDALGPKGINLDIFAAFGDLKLSEGRPWLALGDFNMEPGALRELGWPRVQRGTYLGPAERTCVAQGAEHVYDWFVGPFCLAHGVREASALDGFGRYPHKPVWLLLQDVRPDALVQVLVRPGRFPGVDAVGCDVTLLVFHQGPRSVAVVGMATESFGTNGTGLAGSPCATFEARLPGLAALRTASAGGRPLVGARIVVGDIAMQAVGTEQLVAARLRRAGLEVAPRLRVQHPPLGAAQSALLASRPSLGRQLGVRRKSQGWPFRKTLQVRNIGTDAANERRGVHEGRVRAAGALPRARRLGPFCKAGPTASAVCSRMVTGNADGEPRRWKLAACRSAGALPMGAERGLGKRCAELRRRRNLAPAALTAGHAVHMMEELLQTCDLPPRMMERGLEAAATSMVASSGDELDLAHLGSRELGLEAGLGAWCASARNATRKLSHDARLQRPLRWDAIGRQLGLDGGPRVREQIVLGACITSTHWHRLFGCPVLEAQRRDGVLARPKQGAERARAPGGRAGDNFGRCWLPTPGPPQGRRNDAMWVQCVGWPAGKLNGKLYLYGPVLEPQFGAFRCEGWAFAQCDDDGNLEAGVHRAVWRDRCPQTAKDGEDLAAWMRPRSESSRSTGSSSAALSASAVAFSILGHALSYACAGEGEDTQELVACSKCGAYMTLGGRSGVRPRLKERRPGDKTDKGGRNQRSLWQRGLHPGGRRQEGSRTARHRAKGEGIPALRSQGPVPEQAQVRCLEWLGTAAEAAADSAATASSAGNAPAAAAEPQVVAGPGGAPANAAAAAAATSLPLRRPAAARAGRLGAGGVSEEGPSAAAGPAGGAQ</sequence>
<dbReference type="Proteomes" id="UP001189429">
    <property type="component" value="Unassembled WGS sequence"/>
</dbReference>
<evidence type="ECO:0000313" key="4">
    <source>
        <dbReference type="Proteomes" id="UP001189429"/>
    </source>
</evidence>
<evidence type="ECO:0000256" key="1">
    <source>
        <dbReference type="SAM" id="Coils"/>
    </source>
</evidence>
<dbReference type="EMBL" id="CAUYUJ010015619">
    <property type="protein sequence ID" value="CAK0856296.1"/>
    <property type="molecule type" value="Genomic_DNA"/>
</dbReference>
<name>A0ABN9UCC6_9DINO</name>
<feature type="non-terminal residue" evidence="3">
    <location>
        <position position="1266"/>
    </location>
</feature>
<feature type="compositionally biased region" description="Polar residues" evidence="2">
    <location>
        <begin position="85"/>
        <end position="101"/>
    </location>
</feature>
<feature type="coiled-coil region" evidence="1">
    <location>
        <begin position="158"/>
        <end position="213"/>
    </location>
</feature>
<organism evidence="3 4">
    <name type="scientific">Prorocentrum cordatum</name>
    <dbReference type="NCBI Taxonomy" id="2364126"/>
    <lineage>
        <taxon>Eukaryota</taxon>
        <taxon>Sar</taxon>
        <taxon>Alveolata</taxon>
        <taxon>Dinophyceae</taxon>
        <taxon>Prorocentrales</taxon>
        <taxon>Prorocentraceae</taxon>
        <taxon>Prorocentrum</taxon>
    </lineage>
</organism>
<evidence type="ECO:0000256" key="2">
    <source>
        <dbReference type="SAM" id="MobiDB-lite"/>
    </source>
</evidence>
<evidence type="ECO:0008006" key="5">
    <source>
        <dbReference type="Google" id="ProtNLM"/>
    </source>
</evidence>